<dbReference type="AlphaFoldDB" id="F4CEK0"/>
<accession>F4CEK0</accession>
<protein>
    <submittedName>
        <fullName evidence="1">Uncharacterized protein</fullName>
    </submittedName>
</protein>
<dbReference type="InterPro" id="IPR008928">
    <property type="entry name" value="6-hairpin_glycosidase_sf"/>
</dbReference>
<dbReference type="KEGG" id="shg:Sph21_0105"/>
<reference evidence="1" key="1">
    <citation type="submission" date="2011-03" db="EMBL/GenBank/DDBJ databases">
        <title>Complete sequence of Sphingobacterium sp. 21.</title>
        <authorList>
            <consortium name="US DOE Joint Genome Institute"/>
            <person name="Lucas S."/>
            <person name="Copeland A."/>
            <person name="Lapidus A."/>
            <person name="Cheng J.-F."/>
            <person name="Goodwin L."/>
            <person name="Pitluck S."/>
            <person name="Davenport K."/>
            <person name="Detter J.C."/>
            <person name="Han C."/>
            <person name="Tapia R."/>
            <person name="Land M."/>
            <person name="Hauser L."/>
            <person name="Kyrpides N."/>
            <person name="Ivanova N."/>
            <person name="Ovchinnikova G."/>
            <person name="Pagani I."/>
            <person name="Siebers A.K."/>
            <person name="Allgaier M."/>
            <person name="Thelen M.P."/>
            <person name="Hugenholtz P."/>
            <person name="Woyke T."/>
        </authorList>
    </citation>
    <scope>NUCLEOTIDE SEQUENCE</scope>
    <source>
        <strain evidence="1">21</strain>
    </source>
</reference>
<gene>
    <name evidence="1" type="ordered locus">Sph21_0105</name>
</gene>
<dbReference type="STRING" id="743722.Sph21_0105"/>
<dbReference type="EMBL" id="CP002584">
    <property type="protein sequence ID" value="ADZ76695.1"/>
    <property type="molecule type" value="Genomic_DNA"/>
</dbReference>
<dbReference type="SUPFAM" id="SSF48208">
    <property type="entry name" value="Six-hairpin glycosidases"/>
    <property type="match status" value="1"/>
</dbReference>
<dbReference type="HOGENOM" id="CLU_397242_0_0_10"/>
<organism evidence="1">
    <name type="scientific">Sphingobacterium sp. (strain 21)</name>
    <dbReference type="NCBI Taxonomy" id="743722"/>
    <lineage>
        <taxon>Bacteria</taxon>
        <taxon>Pseudomonadati</taxon>
        <taxon>Bacteroidota</taxon>
        <taxon>Sphingobacteriia</taxon>
        <taxon>Sphingobacteriales</taxon>
        <taxon>Sphingobacteriaceae</taxon>
        <taxon>Sphingobacterium</taxon>
    </lineage>
</organism>
<dbReference type="PATRIC" id="fig|743722.3.peg.112"/>
<sequence length="729" mass="82998">MGLNIAGRSGVLLTVLYCWICLLFKTDAYAQTNERFYYVAPSNNNLITLLQKEKITTIRYTTYDGAIDSVPTGAALLLLADSYPNKIGKLTESNLKKIREKKLKVYTEYVTIATDTPIIPDTLNLERVVVTDNLYFKELDTMSLLNINGSIILPAVSRHPLLVTAKVAGFDKAIYGLSETPNTPLLYPYDDQLIVASTALSQFAESRFTPEYCWKDVWESILSHLSGENIQFVSWMSYVTPSFSRNTVLPLQSRLQSVQKGIDWFFNGHFVVDKSWKKDWVDRYIGDGSMPIGPELPANTKDGDGTQGILEGHCSYIYYDGTQKYRYWLRNDVQGESAMAFAVAGNVLGNKKYLGIAASLNDFSFRQFRQGSRNNPESPSYGLLSWAVTNEGTYYGDDNARSVLGSITAASLLKDHRWNKKILELITANFRTTGRYGFRGGMLKEEDLQKNGWKHYYQSDTINPHPHFEAWPWATFIWLYSQTKFKPFLERSKLAIRKTMEAYPHGWGWTNGIQQERARMLLPLAWLVRIEPTQEHKEWLDLMVKELLKNQVACGGIREELGDPTTGMFGRTKSNADYGKHEAPLIFNNGDPVSDMLYTTNFAFIGLNEAYQATGNADYKKALLAMSDFLTRIQVKSDRFKNLDGAWFRAFNYKNWDYWASNADAGWGAWSTLTGWIQSWIVSTQAFIEMDSSLWDVSHNISFVKDWMIVRNQMIPDITNKGNKTISGQ</sequence>
<proteinExistence type="predicted"/>
<name>F4CEK0_SPHS2</name>
<evidence type="ECO:0000313" key="1">
    <source>
        <dbReference type="EMBL" id="ADZ76695.1"/>
    </source>
</evidence>
<dbReference type="eggNOG" id="ENOG502Z90X">
    <property type="taxonomic scope" value="Bacteria"/>
</dbReference>
<dbReference type="GO" id="GO:0005975">
    <property type="term" value="P:carbohydrate metabolic process"/>
    <property type="evidence" value="ECO:0007669"/>
    <property type="project" value="InterPro"/>
</dbReference>